<feature type="region of interest" description="Disordered" evidence="1">
    <location>
        <begin position="105"/>
        <end position="207"/>
    </location>
</feature>
<accession>A0A3S5A8Q9</accession>
<dbReference type="EMBL" id="CAAALY010113746">
    <property type="protein sequence ID" value="VEL30613.1"/>
    <property type="molecule type" value="Genomic_DNA"/>
</dbReference>
<keyword evidence="3" id="KW-1185">Reference proteome</keyword>
<evidence type="ECO:0000313" key="3">
    <source>
        <dbReference type="Proteomes" id="UP000784294"/>
    </source>
</evidence>
<evidence type="ECO:0000313" key="2">
    <source>
        <dbReference type="EMBL" id="VEL30613.1"/>
    </source>
</evidence>
<dbReference type="AlphaFoldDB" id="A0A3S5A8Q9"/>
<protein>
    <submittedName>
        <fullName evidence="2">Uncharacterized protein</fullName>
    </submittedName>
</protein>
<feature type="compositionally biased region" description="Low complexity" evidence="1">
    <location>
        <begin position="189"/>
        <end position="202"/>
    </location>
</feature>
<proteinExistence type="predicted"/>
<dbReference type="Proteomes" id="UP000784294">
    <property type="component" value="Unassembled WGS sequence"/>
</dbReference>
<organism evidence="2 3">
    <name type="scientific">Protopolystoma xenopodis</name>
    <dbReference type="NCBI Taxonomy" id="117903"/>
    <lineage>
        <taxon>Eukaryota</taxon>
        <taxon>Metazoa</taxon>
        <taxon>Spiralia</taxon>
        <taxon>Lophotrochozoa</taxon>
        <taxon>Platyhelminthes</taxon>
        <taxon>Monogenea</taxon>
        <taxon>Polyopisthocotylea</taxon>
        <taxon>Polystomatidea</taxon>
        <taxon>Polystomatidae</taxon>
        <taxon>Protopolystoma</taxon>
    </lineage>
</organism>
<reference evidence="2" key="1">
    <citation type="submission" date="2018-11" db="EMBL/GenBank/DDBJ databases">
        <authorList>
            <consortium name="Pathogen Informatics"/>
        </authorList>
    </citation>
    <scope>NUCLEOTIDE SEQUENCE</scope>
</reference>
<gene>
    <name evidence="2" type="ORF">PXEA_LOCUS24053</name>
</gene>
<evidence type="ECO:0000256" key="1">
    <source>
        <dbReference type="SAM" id="MobiDB-lite"/>
    </source>
</evidence>
<name>A0A3S5A8Q9_9PLAT</name>
<sequence>MLQVRGVAMQLTPAPLQSYSHTRLHIFSLLRGMLDSARPTVLCRCAIDSSARRRGVWCVGLMGASICDTFNAYTSVWLEGLCESSRRHDGLSSVASLCMPGITHPQTGPHSLDRPLGRADGLAPRASSNRPCLIPSSRHATSEAHSTPSLVARPCARAPLPPTPVARSQTRPIPLQSGRHDGGDRWITSSTPYSSSSSSSSSDLPGSTLMLMRRQGTTWSRKTVVRRDLLFARLPRVSQQIQQIVAIHRCHDN</sequence>
<comment type="caution">
    <text evidence="2">The sequence shown here is derived from an EMBL/GenBank/DDBJ whole genome shotgun (WGS) entry which is preliminary data.</text>
</comment>